<dbReference type="PANTHER" id="PTHR43477">
    <property type="entry name" value="DIHYDROANTICAPSIN 7-DEHYDROGENASE"/>
    <property type="match status" value="1"/>
</dbReference>
<proteinExistence type="inferred from homology"/>
<keyword evidence="4" id="KW-1185">Reference proteome</keyword>
<dbReference type="InterPro" id="IPR036291">
    <property type="entry name" value="NAD(P)-bd_dom_sf"/>
</dbReference>
<gene>
    <name evidence="3" type="ORF">GCM10023082_19690</name>
</gene>
<evidence type="ECO:0000256" key="1">
    <source>
        <dbReference type="ARBA" id="ARBA00006484"/>
    </source>
</evidence>
<dbReference type="PANTHER" id="PTHR43477:SF1">
    <property type="entry name" value="DIHYDROANTICAPSIN 7-DEHYDROGENASE"/>
    <property type="match status" value="1"/>
</dbReference>
<dbReference type="Proteomes" id="UP001499884">
    <property type="component" value="Unassembled WGS sequence"/>
</dbReference>
<comment type="caution">
    <text evidence="3">The sequence shown here is derived from an EMBL/GenBank/DDBJ whole genome shotgun (WGS) entry which is preliminary data.</text>
</comment>
<sequence length="116" mass="12158">MLNASWTMHRGMAPAAVYAATRAAVHNLARSLGADLAHEGIRVNSVSPGYIRTPMYDTFAPGESGREATAAVVPAGHYGTPGDIAQTVGFLLSPQAHYIVGQDLVVDDGLIMGLPR</sequence>
<evidence type="ECO:0000313" key="3">
    <source>
        <dbReference type="EMBL" id="GAA3721991.1"/>
    </source>
</evidence>
<accession>A0ABP7EP58</accession>
<dbReference type="EMBL" id="BAABEP010000009">
    <property type="protein sequence ID" value="GAA3721991.1"/>
    <property type="molecule type" value="Genomic_DNA"/>
</dbReference>
<evidence type="ECO:0000313" key="4">
    <source>
        <dbReference type="Proteomes" id="UP001499884"/>
    </source>
</evidence>
<dbReference type="Pfam" id="PF13561">
    <property type="entry name" value="adh_short_C2"/>
    <property type="match status" value="1"/>
</dbReference>
<keyword evidence="2" id="KW-0560">Oxidoreductase</keyword>
<dbReference type="InterPro" id="IPR002347">
    <property type="entry name" value="SDR_fam"/>
</dbReference>
<dbReference type="Gene3D" id="3.40.50.720">
    <property type="entry name" value="NAD(P)-binding Rossmann-like Domain"/>
    <property type="match status" value="1"/>
</dbReference>
<evidence type="ECO:0000256" key="2">
    <source>
        <dbReference type="ARBA" id="ARBA00023002"/>
    </source>
</evidence>
<reference evidence="4" key="1">
    <citation type="journal article" date="2019" name="Int. J. Syst. Evol. Microbiol.">
        <title>The Global Catalogue of Microorganisms (GCM) 10K type strain sequencing project: providing services to taxonomists for standard genome sequencing and annotation.</title>
        <authorList>
            <consortium name="The Broad Institute Genomics Platform"/>
            <consortium name="The Broad Institute Genome Sequencing Center for Infectious Disease"/>
            <person name="Wu L."/>
            <person name="Ma J."/>
        </authorList>
    </citation>
    <scope>NUCLEOTIDE SEQUENCE [LARGE SCALE GENOMIC DNA]</scope>
    <source>
        <strain evidence="4">JCM 30846</strain>
    </source>
</reference>
<name>A0ABP7EP58_9ACTN</name>
<dbReference type="SUPFAM" id="SSF51735">
    <property type="entry name" value="NAD(P)-binding Rossmann-fold domains"/>
    <property type="match status" value="1"/>
</dbReference>
<dbReference type="InterPro" id="IPR051122">
    <property type="entry name" value="SDR_DHRS6-like"/>
</dbReference>
<protein>
    <submittedName>
        <fullName evidence="3">Uncharacterized protein</fullName>
    </submittedName>
</protein>
<organism evidence="3 4">
    <name type="scientific">Streptomyces tremellae</name>
    <dbReference type="NCBI Taxonomy" id="1124239"/>
    <lineage>
        <taxon>Bacteria</taxon>
        <taxon>Bacillati</taxon>
        <taxon>Actinomycetota</taxon>
        <taxon>Actinomycetes</taxon>
        <taxon>Kitasatosporales</taxon>
        <taxon>Streptomycetaceae</taxon>
        <taxon>Streptomyces</taxon>
    </lineage>
</organism>
<dbReference type="PRINTS" id="PR00081">
    <property type="entry name" value="GDHRDH"/>
</dbReference>
<comment type="similarity">
    <text evidence="1">Belongs to the short-chain dehydrogenases/reductases (SDR) family.</text>
</comment>